<evidence type="ECO:0000313" key="8">
    <source>
        <dbReference type="EMBL" id="UTF52554.1"/>
    </source>
</evidence>
<keyword evidence="5 6" id="KW-0472">Membrane</keyword>
<name>A0A9E7SSI1_9EURY</name>
<dbReference type="PANTHER" id="PTHR12677">
    <property type="entry name" value="GOLGI APPARATUS MEMBRANE PROTEIN TVP38-RELATED"/>
    <property type="match status" value="1"/>
</dbReference>
<dbReference type="RefSeq" id="WP_254156527.1">
    <property type="nucleotide sequence ID" value="NZ_CP100355.1"/>
</dbReference>
<evidence type="ECO:0000256" key="4">
    <source>
        <dbReference type="ARBA" id="ARBA00022989"/>
    </source>
</evidence>
<dbReference type="Pfam" id="PF09335">
    <property type="entry name" value="VTT_dom"/>
    <property type="match status" value="1"/>
</dbReference>
<keyword evidence="4 6" id="KW-1133">Transmembrane helix</keyword>
<dbReference type="PANTHER" id="PTHR12677:SF59">
    <property type="entry name" value="GOLGI APPARATUS MEMBRANE PROTEIN TVP38-RELATED"/>
    <property type="match status" value="1"/>
</dbReference>
<dbReference type="GeneID" id="73290826"/>
<evidence type="ECO:0000256" key="1">
    <source>
        <dbReference type="ARBA" id="ARBA00004651"/>
    </source>
</evidence>
<keyword evidence="2" id="KW-1003">Cell membrane</keyword>
<sequence length="238" mass="24236">MASPITTRALLGTVLVGLVFLASLLVSPSATVGVLESVAGDPYRFGLAVAVLYAVRPLFAWPTTPLAVLVGYGYGAVLGLPVALFGVSLTVIPTYLVVRWLVGGTDRLAGEGRPLAGILGRSCDVIDQYYDAVGPVRGVVTSRLAPIPSDVATAAAAVSEVRLRHLVVGTALGELPWTIAAVLVGASAANLTNDVLVDGVGQHGLVLAGSAAVVAVALFAPSIYSHLRTGSTARTSLE</sequence>
<dbReference type="Proteomes" id="UP001056855">
    <property type="component" value="Chromosome"/>
</dbReference>
<keyword evidence="3 6" id="KW-0812">Transmembrane</keyword>
<feature type="transmembrane region" description="Helical" evidence="6">
    <location>
        <begin position="205"/>
        <end position="224"/>
    </location>
</feature>
<evidence type="ECO:0000313" key="9">
    <source>
        <dbReference type="Proteomes" id="UP001056855"/>
    </source>
</evidence>
<feature type="transmembrane region" description="Helical" evidence="6">
    <location>
        <begin position="73"/>
        <end position="98"/>
    </location>
</feature>
<dbReference type="KEGG" id="sawl:NGM29_12230"/>
<dbReference type="InterPro" id="IPR015414">
    <property type="entry name" value="TMEM64"/>
</dbReference>
<comment type="subcellular location">
    <subcellularLocation>
        <location evidence="1">Cell membrane</location>
        <topology evidence="1">Multi-pass membrane protein</topology>
    </subcellularLocation>
</comment>
<accession>A0A9E7SSI1</accession>
<evidence type="ECO:0000256" key="3">
    <source>
        <dbReference type="ARBA" id="ARBA00022692"/>
    </source>
</evidence>
<reference evidence="8" key="1">
    <citation type="submission" date="2022-06" db="EMBL/GenBank/DDBJ databases">
        <title>Diverse halophilic archaea isolated from saline environments.</title>
        <authorList>
            <person name="Cui H.-L."/>
        </authorList>
    </citation>
    <scope>NUCLEOTIDE SEQUENCE</scope>
    <source>
        <strain evidence="8">WLHS1</strain>
    </source>
</reference>
<evidence type="ECO:0000256" key="5">
    <source>
        <dbReference type="ARBA" id="ARBA00023136"/>
    </source>
</evidence>
<feature type="domain" description="VTT" evidence="7">
    <location>
        <begin position="61"/>
        <end position="186"/>
    </location>
</feature>
<dbReference type="EMBL" id="CP100355">
    <property type="protein sequence ID" value="UTF52554.1"/>
    <property type="molecule type" value="Genomic_DNA"/>
</dbReference>
<dbReference type="GO" id="GO:0005886">
    <property type="term" value="C:plasma membrane"/>
    <property type="evidence" value="ECO:0007669"/>
    <property type="project" value="UniProtKB-SubCell"/>
</dbReference>
<keyword evidence="9" id="KW-1185">Reference proteome</keyword>
<evidence type="ECO:0000256" key="2">
    <source>
        <dbReference type="ARBA" id="ARBA00022475"/>
    </source>
</evidence>
<dbReference type="AlphaFoldDB" id="A0A9E7SSI1"/>
<gene>
    <name evidence="8" type="ORF">NGM29_12230</name>
</gene>
<protein>
    <submittedName>
        <fullName evidence="8">VTT domain-containing protein</fullName>
    </submittedName>
</protein>
<evidence type="ECO:0000259" key="7">
    <source>
        <dbReference type="Pfam" id="PF09335"/>
    </source>
</evidence>
<dbReference type="InterPro" id="IPR032816">
    <property type="entry name" value="VTT_dom"/>
</dbReference>
<proteinExistence type="predicted"/>
<evidence type="ECO:0000256" key="6">
    <source>
        <dbReference type="SAM" id="Phobius"/>
    </source>
</evidence>
<organism evidence="8 9">
    <name type="scientific">Natronosalvus rutilus</name>
    <dbReference type="NCBI Taxonomy" id="2953753"/>
    <lineage>
        <taxon>Archaea</taxon>
        <taxon>Methanobacteriati</taxon>
        <taxon>Methanobacteriota</taxon>
        <taxon>Stenosarchaea group</taxon>
        <taxon>Halobacteria</taxon>
        <taxon>Halobacteriales</taxon>
        <taxon>Natrialbaceae</taxon>
        <taxon>Natronosalvus</taxon>
    </lineage>
</organism>